<evidence type="ECO:0000256" key="5">
    <source>
        <dbReference type="ARBA" id="ARBA00023136"/>
    </source>
</evidence>
<evidence type="ECO:0000256" key="6">
    <source>
        <dbReference type="SAM" id="MobiDB-lite"/>
    </source>
</evidence>
<feature type="transmembrane region" description="Helical" evidence="7">
    <location>
        <begin position="409"/>
        <end position="428"/>
    </location>
</feature>
<evidence type="ECO:0000256" key="7">
    <source>
        <dbReference type="SAM" id="Phobius"/>
    </source>
</evidence>
<gene>
    <name evidence="9" type="ORF">DID88_001331</name>
</gene>
<feature type="region of interest" description="Disordered" evidence="6">
    <location>
        <begin position="1"/>
        <end position="42"/>
    </location>
</feature>
<keyword evidence="4 7" id="KW-1133">Transmembrane helix</keyword>
<feature type="transmembrane region" description="Helical" evidence="7">
    <location>
        <begin position="341"/>
        <end position="363"/>
    </location>
</feature>
<feature type="transmembrane region" description="Helical" evidence="7">
    <location>
        <begin position="177"/>
        <end position="203"/>
    </location>
</feature>
<protein>
    <recommendedName>
        <fullName evidence="8">Major facilitator superfamily (MFS) profile domain-containing protein</fullName>
    </recommendedName>
</protein>
<feature type="transmembrane region" description="Helical" evidence="7">
    <location>
        <begin position="123"/>
        <end position="145"/>
    </location>
</feature>
<dbReference type="InterPro" id="IPR011701">
    <property type="entry name" value="MFS"/>
</dbReference>
<dbReference type="EMBL" id="QKRW01000011">
    <property type="protein sequence ID" value="RAL65225.1"/>
    <property type="molecule type" value="Genomic_DNA"/>
</dbReference>
<evidence type="ECO:0000256" key="2">
    <source>
        <dbReference type="ARBA" id="ARBA00022448"/>
    </source>
</evidence>
<dbReference type="AlphaFoldDB" id="A0A395IY97"/>
<comment type="subcellular location">
    <subcellularLocation>
        <location evidence="1">Membrane</location>
        <topology evidence="1">Multi-pass membrane protein</topology>
    </subcellularLocation>
</comment>
<dbReference type="SUPFAM" id="SSF103473">
    <property type="entry name" value="MFS general substrate transporter"/>
    <property type="match status" value="2"/>
</dbReference>
<feature type="transmembrane region" description="Helical" evidence="7">
    <location>
        <begin position="383"/>
        <end position="403"/>
    </location>
</feature>
<evidence type="ECO:0000313" key="9">
    <source>
        <dbReference type="EMBL" id="RAL65225.1"/>
    </source>
</evidence>
<name>A0A395IY97_9HELO</name>
<evidence type="ECO:0000313" key="10">
    <source>
        <dbReference type="Proteomes" id="UP000249056"/>
    </source>
</evidence>
<sequence>MDSLSKRQNESGDDEGEIRVLGDSKSPADQDDLNEGCISSPVSKASSDIEALTGDSASNGLSIQEKKILMVSRAIDDMGMGRYQWYIWVLCGLGYFFDLLWANAFGLIAPVMQREMGIDDKQLGHLFTVLNAGLTSGALVWGILVDIVGRKWAFNGTVLITSAFGICMGAPSSFDGVLVLVAFTGFGIGGNIPIDTTIALEFLPKKNRFLLALLSIFQPIGVVVCSGIAYGYIPNYSCAMDLPSCKTKDLVPGTECCAKKDNWVGDTSCLPWAGYHSSCSCKGKDEEALKVLHVIAEINKKNLNITIEDFRALDNTEEPGSPISTNSEARLQGGPPIGLTLLWVIYAFDYWGFSVAGAFLPLILARKGLEHNATTSETYRNFVIIYMPGIIGVSLGALMVKVPRVGRRMAMIFSSALMGTSFFLFSVINTQAGNVGLSVMEYFFQSMFNSVLYGWTPEAFPADVRGTASGWRVAGGDYSPSLVQSSRRGFWI</sequence>
<dbReference type="InterPro" id="IPR020846">
    <property type="entry name" value="MFS_dom"/>
</dbReference>
<evidence type="ECO:0000256" key="4">
    <source>
        <dbReference type="ARBA" id="ARBA00022989"/>
    </source>
</evidence>
<dbReference type="InterPro" id="IPR005829">
    <property type="entry name" value="Sugar_transporter_CS"/>
</dbReference>
<dbReference type="Pfam" id="PF07690">
    <property type="entry name" value="MFS_1"/>
    <property type="match status" value="2"/>
</dbReference>
<dbReference type="PANTHER" id="PTHR23511">
    <property type="entry name" value="SYNAPTIC VESICLE GLYCOPROTEIN 2"/>
    <property type="match status" value="1"/>
</dbReference>
<dbReference type="InterPro" id="IPR036259">
    <property type="entry name" value="MFS_trans_sf"/>
</dbReference>
<comment type="caution">
    <text evidence="9">The sequence shown here is derived from an EMBL/GenBank/DDBJ whole genome shotgun (WGS) entry which is preliminary data.</text>
</comment>
<evidence type="ECO:0000256" key="3">
    <source>
        <dbReference type="ARBA" id="ARBA00022692"/>
    </source>
</evidence>
<evidence type="ECO:0000259" key="8">
    <source>
        <dbReference type="PROSITE" id="PS50850"/>
    </source>
</evidence>
<dbReference type="PANTHER" id="PTHR23511:SF3">
    <property type="entry name" value="MAJOR FACILITATOR SUPERFAMILY (MFS) PROFILE DOMAIN-CONTAINING PROTEIN"/>
    <property type="match status" value="1"/>
</dbReference>
<evidence type="ECO:0000256" key="1">
    <source>
        <dbReference type="ARBA" id="ARBA00004141"/>
    </source>
</evidence>
<dbReference type="PROSITE" id="PS00217">
    <property type="entry name" value="SUGAR_TRANSPORT_2"/>
    <property type="match status" value="1"/>
</dbReference>
<feature type="domain" description="Major facilitator superfamily (MFS) profile" evidence="8">
    <location>
        <begin position="87"/>
        <end position="492"/>
    </location>
</feature>
<organism evidence="9 10">
    <name type="scientific">Monilinia fructigena</name>
    <dbReference type="NCBI Taxonomy" id="38457"/>
    <lineage>
        <taxon>Eukaryota</taxon>
        <taxon>Fungi</taxon>
        <taxon>Dikarya</taxon>
        <taxon>Ascomycota</taxon>
        <taxon>Pezizomycotina</taxon>
        <taxon>Leotiomycetes</taxon>
        <taxon>Helotiales</taxon>
        <taxon>Sclerotiniaceae</taxon>
        <taxon>Monilinia</taxon>
    </lineage>
</organism>
<proteinExistence type="predicted"/>
<keyword evidence="5 7" id="KW-0472">Membrane</keyword>
<feature type="compositionally biased region" description="Basic and acidic residues" evidence="6">
    <location>
        <begin position="17"/>
        <end position="28"/>
    </location>
</feature>
<feature type="transmembrane region" description="Helical" evidence="7">
    <location>
        <begin position="210"/>
        <end position="233"/>
    </location>
</feature>
<dbReference type="PROSITE" id="PS50850">
    <property type="entry name" value="MFS"/>
    <property type="match status" value="1"/>
</dbReference>
<accession>A0A395IY97</accession>
<dbReference type="GO" id="GO:0022857">
    <property type="term" value="F:transmembrane transporter activity"/>
    <property type="evidence" value="ECO:0007669"/>
    <property type="project" value="InterPro"/>
</dbReference>
<dbReference type="OrthoDB" id="4139357at2759"/>
<keyword evidence="2" id="KW-0813">Transport</keyword>
<feature type="transmembrane region" description="Helical" evidence="7">
    <location>
        <begin position="152"/>
        <end position="171"/>
    </location>
</feature>
<feature type="compositionally biased region" description="Basic and acidic residues" evidence="6">
    <location>
        <begin position="1"/>
        <end position="10"/>
    </location>
</feature>
<dbReference type="Proteomes" id="UP000249056">
    <property type="component" value="Unassembled WGS sequence"/>
</dbReference>
<keyword evidence="3 7" id="KW-0812">Transmembrane</keyword>
<dbReference type="Gene3D" id="1.20.1250.20">
    <property type="entry name" value="MFS general substrate transporter like domains"/>
    <property type="match status" value="2"/>
</dbReference>
<reference evidence="9 10" key="1">
    <citation type="submission" date="2018-06" db="EMBL/GenBank/DDBJ databases">
        <title>Genome Sequence of the Brown Rot Fungal Pathogen Monilinia fructigena.</title>
        <authorList>
            <person name="Landi L."/>
            <person name="De Miccolis Angelini R.M."/>
            <person name="Pollastro S."/>
            <person name="Abate D."/>
            <person name="Faretra F."/>
            <person name="Romanazzi G."/>
        </authorList>
    </citation>
    <scope>NUCLEOTIDE SEQUENCE [LARGE SCALE GENOMIC DNA]</scope>
    <source>
        <strain evidence="9 10">Mfrg269</strain>
    </source>
</reference>
<dbReference type="CDD" id="cd17316">
    <property type="entry name" value="MFS_SV2_like"/>
    <property type="match status" value="1"/>
</dbReference>
<keyword evidence="10" id="KW-1185">Reference proteome</keyword>
<feature type="transmembrane region" description="Helical" evidence="7">
    <location>
        <begin position="85"/>
        <end position="111"/>
    </location>
</feature>
<dbReference type="GO" id="GO:0016020">
    <property type="term" value="C:membrane"/>
    <property type="evidence" value="ECO:0007669"/>
    <property type="project" value="UniProtKB-SubCell"/>
</dbReference>